<dbReference type="InterPro" id="IPR002859">
    <property type="entry name" value="PKD/REJ-like"/>
</dbReference>
<accession>A0ABN8SK06</accession>
<sequence>NKVGKYLIERSGIYKPYVLTVFDAQYADCGNYYCCLPSNKSDNVSSLMSNDCQRFVLWVREACRKKPELVAIIEGGAEVIRGLDENITMNASLSYDPDIGTGNNSGMNFTWHFGKVKGNNDSFPLPSLSNIAVQYFAEKGFGPVVIFSKKPLLLNQTYIMKLVVTKDYRTSSVFQVIRMQKGEPPRVSQSCLLNCGVQTSPSVRLSIKSQCQGSQCSKIFSYEWTLYEQNKSASNTDPIWRRVNILQSITTTPLNSSDIVIKENSLDGRKHYRLVLFVRTKDGILGLSAYDIVTATPPSGGRCLIIPSSGISLKTNFNLSCSDWVSDATPLTYQFQYRLENGLYSMVHYGVNNSVISWLPPGNRSHNYKVEFLATVTNSYGASASTVNLSVRVSS</sequence>
<feature type="non-terminal residue" evidence="8">
    <location>
        <position position="1"/>
    </location>
</feature>
<dbReference type="PROSITE" id="PS51111">
    <property type="entry name" value="REJ"/>
    <property type="match status" value="1"/>
</dbReference>
<gene>
    <name evidence="8" type="ORF">PEVE_00020247</name>
</gene>
<evidence type="ECO:0000259" key="7">
    <source>
        <dbReference type="PROSITE" id="PS51111"/>
    </source>
</evidence>
<evidence type="ECO:0000256" key="4">
    <source>
        <dbReference type="ARBA" id="ARBA00022737"/>
    </source>
</evidence>
<name>A0ABN8SK06_9CNID</name>
<keyword evidence="5" id="KW-1133">Transmembrane helix</keyword>
<reference evidence="8 9" key="1">
    <citation type="submission" date="2022-05" db="EMBL/GenBank/DDBJ databases">
        <authorList>
            <consortium name="Genoscope - CEA"/>
            <person name="William W."/>
        </authorList>
    </citation>
    <scope>NUCLEOTIDE SEQUENCE [LARGE SCALE GENOMIC DNA]</scope>
</reference>
<keyword evidence="6" id="KW-0472">Membrane</keyword>
<keyword evidence="9" id="KW-1185">Reference proteome</keyword>
<comment type="subcellular location">
    <subcellularLocation>
        <location evidence="1">Membrane</location>
    </subcellularLocation>
</comment>
<organism evidence="8 9">
    <name type="scientific">Porites evermanni</name>
    <dbReference type="NCBI Taxonomy" id="104178"/>
    <lineage>
        <taxon>Eukaryota</taxon>
        <taxon>Metazoa</taxon>
        <taxon>Cnidaria</taxon>
        <taxon>Anthozoa</taxon>
        <taxon>Hexacorallia</taxon>
        <taxon>Scleractinia</taxon>
        <taxon>Fungiina</taxon>
        <taxon>Poritidae</taxon>
        <taxon>Porites</taxon>
    </lineage>
</organism>
<keyword evidence="4" id="KW-0677">Repeat</keyword>
<comment type="similarity">
    <text evidence="2">Belongs to the polycystin family.</text>
</comment>
<dbReference type="Pfam" id="PF02010">
    <property type="entry name" value="REJ"/>
    <property type="match status" value="1"/>
</dbReference>
<feature type="domain" description="REJ" evidence="7">
    <location>
        <begin position="69"/>
        <end position="395"/>
    </location>
</feature>
<keyword evidence="3" id="KW-0812">Transmembrane</keyword>
<comment type="caution">
    <text evidence="8">The sequence shown here is derived from an EMBL/GenBank/DDBJ whole genome shotgun (WGS) entry which is preliminary data.</text>
</comment>
<dbReference type="PANTHER" id="PTHR46730">
    <property type="entry name" value="POLYCYSTIN-1"/>
    <property type="match status" value="1"/>
</dbReference>
<evidence type="ECO:0000256" key="2">
    <source>
        <dbReference type="ARBA" id="ARBA00007200"/>
    </source>
</evidence>
<evidence type="ECO:0000256" key="1">
    <source>
        <dbReference type="ARBA" id="ARBA00004370"/>
    </source>
</evidence>
<dbReference type="PANTHER" id="PTHR46730:SF1">
    <property type="entry name" value="PLAT DOMAIN-CONTAINING PROTEIN"/>
    <property type="match status" value="1"/>
</dbReference>
<proteinExistence type="inferred from homology"/>
<dbReference type="EMBL" id="CALNXI010002719">
    <property type="protein sequence ID" value="CAH3190235.1"/>
    <property type="molecule type" value="Genomic_DNA"/>
</dbReference>
<evidence type="ECO:0000256" key="6">
    <source>
        <dbReference type="ARBA" id="ARBA00023136"/>
    </source>
</evidence>
<evidence type="ECO:0000313" key="8">
    <source>
        <dbReference type="EMBL" id="CAH3190235.1"/>
    </source>
</evidence>
<protein>
    <recommendedName>
        <fullName evidence="7">REJ domain-containing protein</fullName>
    </recommendedName>
</protein>
<dbReference type="InterPro" id="IPR014010">
    <property type="entry name" value="REJ_dom"/>
</dbReference>
<dbReference type="Proteomes" id="UP001159427">
    <property type="component" value="Unassembled WGS sequence"/>
</dbReference>
<evidence type="ECO:0000256" key="3">
    <source>
        <dbReference type="ARBA" id="ARBA00022692"/>
    </source>
</evidence>
<evidence type="ECO:0000256" key="5">
    <source>
        <dbReference type="ARBA" id="ARBA00022989"/>
    </source>
</evidence>
<evidence type="ECO:0000313" key="9">
    <source>
        <dbReference type="Proteomes" id="UP001159427"/>
    </source>
</evidence>